<sequence length="241" mass="25598">MKALDALLQTPGLWRGNACAETAQPSVPSGYAVLDEQLPGGGWPTGALTEILLEHPGVGELRLLLPALARLSSEDRWLAWVAPPYIPYPPALAAAGLKMERLLWLRPDNHTDALWALEQALRSGACSAVLGWPATLDGKALRRLQLAAEEGRAVSLLFRPLRTAANASTAALRLALEPADGRLKIRILKRRGGNVSAPLLLDLPARTRGKNGESIGTAQASPAGGGMRAARAGKLRLVPHH</sequence>
<accession>A0A8D4VPQ7</accession>
<evidence type="ECO:0000313" key="2">
    <source>
        <dbReference type="EMBL" id="BBL71780.1"/>
    </source>
</evidence>
<dbReference type="GO" id="GO:0051782">
    <property type="term" value="P:negative regulation of cell division"/>
    <property type="evidence" value="ECO:0007669"/>
    <property type="project" value="InterPro"/>
</dbReference>
<evidence type="ECO:0008006" key="4">
    <source>
        <dbReference type="Google" id="ProtNLM"/>
    </source>
</evidence>
<keyword evidence="1" id="KW-0227">DNA damage</keyword>
<dbReference type="InterPro" id="IPR017166">
    <property type="entry name" value="UCP037290"/>
</dbReference>
<dbReference type="PIRSF" id="PIRSF037290">
    <property type="entry name" value="UCP037290"/>
    <property type="match status" value="1"/>
</dbReference>
<dbReference type="AlphaFoldDB" id="A0A8D4VPQ7"/>
<dbReference type="InterPro" id="IPR047610">
    <property type="entry name" value="ImuA_translesion"/>
</dbReference>
<dbReference type="KEGG" id="moz:MoryE10_23860"/>
<evidence type="ECO:0000313" key="3">
    <source>
        <dbReference type="Proteomes" id="UP000824988"/>
    </source>
</evidence>
<organism evidence="2 3">
    <name type="scientific">Methylogaea oryzae</name>
    <dbReference type="NCBI Taxonomy" id="1295382"/>
    <lineage>
        <taxon>Bacteria</taxon>
        <taxon>Pseudomonadati</taxon>
        <taxon>Pseudomonadota</taxon>
        <taxon>Gammaproteobacteria</taxon>
        <taxon>Methylococcales</taxon>
        <taxon>Methylococcaceae</taxon>
        <taxon>Methylogaea</taxon>
    </lineage>
</organism>
<dbReference type="RefSeq" id="WP_221047164.1">
    <property type="nucleotide sequence ID" value="NZ_AP019782.1"/>
</dbReference>
<reference evidence="2" key="1">
    <citation type="submission" date="2019-06" db="EMBL/GenBank/DDBJ databases">
        <title>Complete genome sequence of Methylogaea oryzae strain JCM16910.</title>
        <authorList>
            <person name="Asakawa S."/>
        </authorList>
    </citation>
    <scope>NUCLEOTIDE SEQUENCE</scope>
    <source>
        <strain evidence="2">E10</strain>
    </source>
</reference>
<dbReference type="Proteomes" id="UP000824988">
    <property type="component" value="Chromosome"/>
</dbReference>
<dbReference type="GO" id="GO:0009432">
    <property type="term" value="P:SOS response"/>
    <property type="evidence" value="ECO:0007669"/>
    <property type="project" value="InterPro"/>
</dbReference>
<name>A0A8D4VPQ7_9GAMM</name>
<gene>
    <name evidence="2" type="ORF">MoryE10_23860</name>
</gene>
<evidence type="ECO:0000256" key="1">
    <source>
        <dbReference type="ARBA" id="ARBA00022763"/>
    </source>
</evidence>
<keyword evidence="3" id="KW-1185">Reference proteome</keyword>
<dbReference type="EMBL" id="AP019782">
    <property type="protein sequence ID" value="BBL71780.1"/>
    <property type="molecule type" value="Genomic_DNA"/>
</dbReference>
<dbReference type="InterPro" id="IPR050356">
    <property type="entry name" value="SulA_CellDiv_inhibitor"/>
</dbReference>
<dbReference type="Pfam" id="PF03846">
    <property type="entry name" value="SulA"/>
    <property type="match status" value="1"/>
</dbReference>
<dbReference type="PANTHER" id="PTHR35369">
    <property type="entry name" value="BLR3025 PROTEIN-RELATED"/>
    <property type="match status" value="1"/>
</dbReference>
<dbReference type="PANTHER" id="PTHR35369:SF3">
    <property type="entry name" value="TRANSLESION DNA SYNTHESIS-ASSOCIATED PROTEIN IMUA"/>
    <property type="match status" value="1"/>
</dbReference>
<dbReference type="InterPro" id="IPR004596">
    <property type="entry name" value="Cell_div_suppressor_SulA"/>
</dbReference>
<proteinExistence type="predicted"/>
<dbReference type="NCBIfam" id="NF033429">
    <property type="entry name" value="ImuA_translesion"/>
    <property type="match status" value="1"/>
</dbReference>
<protein>
    <recommendedName>
        <fullName evidence="4">Translesion DNA synthesis-associated protein ImuA</fullName>
    </recommendedName>
</protein>
<dbReference type="GO" id="GO:0006281">
    <property type="term" value="P:DNA repair"/>
    <property type="evidence" value="ECO:0007669"/>
    <property type="project" value="TreeGrafter"/>
</dbReference>